<evidence type="ECO:0000256" key="3">
    <source>
        <dbReference type="ARBA" id="ARBA00022946"/>
    </source>
</evidence>
<evidence type="ECO:0000256" key="1">
    <source>
        <dbReference type="ARBA" id="ARBA00004173"/>
    </source>
</evidence>
<evidence type="ECO:0000256" key="2">
    <source>
        <dbReference type="ARBA" id="ARBA00010901"/>
    </source>
</evidence>
<keyword evidence="4 6" id="KW-0175">Coiled coil</keyword>
<feature type="coiled-coil region" evidence="6">
    <location>
        <begin position="97"/>
        <end position="124"/>
    </location>
</feature>
<feature type="non-terminal residue" evidence="7">
    <location>
        <position position="1"/>
    </location>
</feature>
<reference key="2">
    <citation type="submission" date="2011-10" db="EMBL/GenBank/DDBJ databases">
        <title>The genome and transcriptome sequence of Clonorchis sinensis provide insights into the carcinogenic liver fluke.</title>
        <authorList>
            <person name="Wang X."/>
            <person name="Huang Y."/>
            <person name="Chen W."/>
            <person name="Liu H."/>
            <person name="Guo L."/>
            <person name="Chen Y."/>
            <person name="Luo F."/>
            <person name="Zhou W."/>
            <person name="Sun J."/>
            <person name="Mao Q."/>
            <person name="Liang P."/>
            <person name="Zhou C."/>
            <person name="Tian Y."/>
            <person name="Men J."/>
            <person name="Lv X."/>
            <person name="Huang L."/>
            <person name="Zhou J."/>
            <person name="Hu Y."/>
            <person name="Li R."/>
            <person name="Zhang F."/>
            <person name="Lei H."/>
            <person name="Li X."/>
            <person name="Hu X."/>
            <person name="Liang C."/>
            <person name="Xu J."/>
            <person name="Wu Z."/>
            <person name="Yu X."/>
        </authorList>
    </citation>
    <scope>NUCLEOTIDE SEQUENCE</scope>
    <source>
        <strain>Henan</strain>
    </source>
</reference>
<dbReference type="EMBL" id="DF143091">
    <property type="protein sequence ID" value="GAA50902.1"/>
    <property type="molecule type" value="Genomic_DNA"/>
</dbReference>
<dbReference type="Gene3D" id="1.20.5.500">
    <property type="entry name" value="Single helix bin"/>
    <property type="match status" value="2"/>
</dbReference>
<keyword evidence="8" id="KW-1185">Reference proteome</keyword>
<evidence type="ECO:0000256" key="6">
    <source>
        <dbReference type="SAM" id="Coils"/>
    </source>
</evidence>
<dbReference type="GO" id="GO:0042030">
    <property type="term" value="F:ATPase inhibitor activity"/>
    <property type="evidence" value="ECO:0007669"/>
    <property type="project" value="InterPro"/>
</dbReference>
<proteinExistence type="inferred from homology"/>
<dbReference type="Pfam" id="PF04568">
    <property type="entry name" value="IATP"/>
    <property type="match status" value="1"/>
</dbReference>
<name>G7YD68_CLOSI</name>
<sequence length="509" mass="57328">GGGGGGPIRDAGGPFGKREAKHEEEYFHRKRFVWLVCLEEASHLSNTVENSVARACLLVDQVAFDRFADLSPGRRTIVSVQLSGSTSPLPTRVYSFYAISLSEKEQLKALRKHLEEEMQYRKDEIERHKFMSNAISLNFAKLVNPHARFVSDLPEQEICRFHYLTTLSFCHMYFLRVWEETNGRCCTEVFEIQGSTNHTATASLIGPNMASPKLDFTMNKVFGNRCRRTIAHVSWCRRILNANKKTSVHLCDMDLSRIMCAHQSCTCQIIVYQKEYSLPYRTRRTQVERHLVLTPCSSDEWCMRPVSRMGTLVLPVRISNLMTMDHQFGKPVRSQVFFHQVYARVSSRNQVLAGTEYDTTYGAQGSFAVVPCDTQIHRRIPDKSSTLLLRLLGTYDVFYVVNVDALHNIAESGKKSKIHPVAVRTRPSCRVAYTDYGYVITLYLKKVPDQHIVSAAAGQIAVGLFTELDGLPVGVSTPIADIPSDIGLRIYDVSKIGKLPDSANSSTAT</sequence>
<comment type="similarity">
    <text evidence="2">Belongs to the ATPase inhibitor family.</text>
</comment>
<dbReference type="Proteomes" id="UP000008909">
    <property type="component" value="Unassembled WGS sequence"/>
</dbReference>
<evidence type="ECO:0000256" key="5">
    <source>
        <dbReference type="ARBA" id="ARBA00023128"/>
    </source>
</evidence>
<dbReference type="SUPFAM" id="SSF64602">
    <property type="entry name" value="F1 ATPase inhibitor, IF1, C-terminal domain"/>
    <property type="match status" value="1"/>
</dbReference>
<evidence type="ECO:0000313" key="7">
    <source>
        <dbReference type="EMBL" id="GAA50902.1"/>
    </source>
</evidence>
<reference evidence="7" key="1">
    <citation type="journal article" date="2011" name="Genome Biol.">
        <title>The draft genome of the carcinogenic human liver fluke Clonorchis sinensis.</title>
        <authorList>
            <person name="Wang X."/>
            <person name="Chen W."/>
            <person name="Huang Y."/>
            <person name="Sun J."/>
            <person name="Men J."/>
            <person name="Liu H."/>
            <person name="Luo F."/>
            <person name="Guo L."/>
            <person name="Lv X."/>
            <person name="Deng C."/>
            <person name="Zhou C."/>
            <person name="Fan Y."/>
            <person name="Li X."/>
            <person name="Huang L."/>
            <person name="Hu Y."/>
            <person name="Liang C."/>
            <person name="Hu X."/>
            <person name="Xu J."/>
            <person name="Yu X."/>
        </authorList>
    </citation>
    <scope>NUCLEOTIDE SEQUENCE [LARGE SCALE GENOMIC DNA]</scope>
    <source>
        <strain evidence="7">Henan</strain>
    </source>
</reference>
<dbReference type="GO" id="GO:0005739">
    <property type="term" value="C:mitochondrion"/>
    <property type="evidence" value="ECO:0007669"/>
    <property type="project" value="UniProtKB-SubCell"/>
</dbReference>
<dbReference type="PANTHER" id="PTHR48417:SF1">
    <property type="entry name" value="ATP SYNTHASE F1 SUBUNIT EPSILON"/>
    <property type="match status" value="1"/>
</dbReference>
<comment type="subcellular location">
    <subcellularLocation>
        <location evidence="1">Mitochondrion</location>
    </subcellularLocation>
</comment>
<protein>
    <submittedName>
        <fullName evidence="7">Uncharacterized protein</fullName>
    </submittedName>
</protein>
<keyword evidence="3" id="KW-0809">Transit peptide</keyword>
<organism evidence="7 8">
    <name type="scientific">Clonorchis sinensis</name>
    <name type="common">Chinese liver fluke</name>
    <dbReference type="NCBI Taxonomy" id="79923"/>
    <lineage>
        <taxon>Eukaryota</taxon>
        <taxon>Metazoa</taxon>
        <taxon>Spiralia</taxon>
        <taxon>Lophotrochozoa</taxon>
        <taxon>Platyhelminthes</taxon>
        <taxon>Trematoda</taxon>
        <taxon>Digenea</taxon>
        <taxon>Opisthorchiida</taxon>
        <taxon>Opisthorchiata</taxon>
        <taxon>Opisthorchiidae</taxon>
        <taxon>Clonorchis</taxon>
    </lineage>
</organism>
<gene>
    <name evidence="7" type="ORF">CLF_105201</name>
</gene>
<dbReference type="InterPro" id="IPR007648">
    <property type="entry name" value="ATPase_inhibitor_mt"/>
</dbReference>
<dbReference type="AlphaFoldDB" id="G7YD68"/>
<keyword evidence="5" id="KW-0496">Mitochondrion</keyword>
<dbReference type="PANTHER" id="PTHR48417">
    <property type="entry name" value="ATP SYNTHASE F1 SUBUNIT EPSILON"/>
    <property type="match status" value="1"/>
</dbReference>
<evidence type="ECO:0000256" key="4">
    <source>
        <dbReference type="ARBA" id="ARBA00023054"/>
    </source>
</evidence>
<evidence type="ECO:0000313" key="8">
    <source>
        <dbReference type="Proteomes" id="UP000008909"/>
    </source>
</evidence>
<accession>G7YD68</accession>